<dbReference type="EMBL" id="SHOA02000007">
    <property type="protein sequence ID" value="TDH69768.1"/>
    <property type="molecule type" value="Genomic_DNA"/>
</dbReference>
<keyword evidence="2" id="KW-1185">Reference proteome</keyword>
<protein>
    <submittedName>
        <fullName evidence="1">Uncharacterized protein</fullName>
    </submittedName>
</protein>
<dbReference type="AlphaFoldDB" id="A0A976FN04"/>
<dbReference type="KEGG" id="blac:94346107"/>
<dbReference type="GeneID" id="94346107"/>
<name>A0A976FN04_BRELC</name>
<dbReference type="RefSeq" id="XP_067819267.1">
    <property type="nucleotide sequence ID" value="XM_067960436.1"/>
</dbReference>
<dbReference type="Proteomes" id="UP000294530">
    <property type="component" value="Unassembled WGS sequence"/>
</dbReference>
<comment type="caution">
    <text evidence="1">The sequence shown here is derived from an EMBL/GenBank/DDBJ whole genome shotgun (WGS) entry which is preliminary data.</text>
</comment>
<organism evidence="1 2">
    <name type="scientific">Bremia lactucae</name>
    <name type="common">Lettuce downy mildew</name>
    <dbReference type="NCBI Taxonomy" id="4779"/>
    <lineage>
        <taxon>Eukaryota</taxon>
        <taxon>Sar</taxon>
        <taxon>Stramenopiles</taxon>
        <taxon>Oomycota</taxon>
        <taxon>Peronosporomycetes</taxon>
        <taxon>Peronosporales</taxon>
        <taxon>Peronosporaceae</taxon>
        <taxon>Bremia</taxon>
    </lineage>
</organism>
<evidence type="ECO:0000313" key="2">
    <source>
        <dbReference type="Proteomes" id="UP000294530"/>
    </source>
</evidence>
<gene>
    <name evidence="1" type="ORF">CCR75_002339</name>
</gene>
<proteinExistence type="predicted"/>
<dbReference type="OrthoDB" id="149341at2759"/>
<evidence type="ECO:0000313" key="1">
    <source>
        <dbReference type="EMBL" id="TDH69768.1"/>
    </source>
</evidence>
<sequence>MEISWDRSRKMMHVSQQRYIKDAKAKSSINHCKVATKLQQRVEDDGLDTSTYPCRSLIGSLLCISTGTSTDIVYFVGKLSKYCDRATMQYSRAGIKVNRYLKATIINGLRFDSTSQLCSYSDCL</sequence>
<accession>A0A976FN04</accession>
<reference evidence="1 2" key="1">
    <citation type="journal article" date="2021" name="Genome Biol.">
        <title>AFLAP: assembly-free linkage analysis pipeline using k-mers from genome sequencing data.</title>
        <authorList>
            <person name="Fletcher K."/>
            <person name="Zhang L."/>
            <person name="Gil J."/>
            <person name="Han R."/>
            <person name="Cavanaugh K."/>
            <person name="Michelmore R."/>
        </authorList>
    </citation>
    <scope>NUCLEOTIDE SEQUENCE [LARGE SCALE GENOMIC DNA]</scope>
    <source>
        <strain evidence="1 2">SF5</strain>
    </source>
</reference>